<feature type="transmembrane region" description="Helical" evidence="1">
    <location>
        <begin position="165"/>
        <end position="188"/>
    </location>
</feature>
<organism evidence="2 3">
    <name type="scientific">Pseudoscardovia radai</name>
    <dbReference type="NCBI Taxonomy" id="987066"/>
    <lineage>
        <taxon>Bacteria</taxon>
        <taxon>Bacillati</taxon>
        <taxon>Actinomycetota</taxon>
        <taxon>Actinomycetes</taxon>
        <taxon>Bifidobacteriales</taxon>
        <taxon>Bifidobacteriaceae</taxon>
        <taxon>Pseudoscardovia</taxon>
    </lineage>
</organism>
<dbReference type="OrthoDB" id="7626281at2"/>
<feature type="transmembrane region" description="Helical" evidence="1">
    <location>
        <begin position="30"/>
        <end position="48"/>
    </location>
</feature>
<evidence type="ECO:0000256" key="1">
    <source>
        <dbReference type="SAM" id="Phobius"/>
    </source>
</evidence>
<dbReference type="EMBL" id="MWWR01000002">
    <property type="protein sequence ID" value="OZG53371.1"/>
    <property type="molecule type" value="Genomic_DNA"/>
</dbReference>
<evidence type="ECO:0000313" key="2">
    <source>
        <dbReference type="EMBL" id="OZG53371.1"/>
    </source>
</evidence>
<dbReference type="Proteomes" id="UP000216725">
    <property type="component" value="Unassembled WGS sequence"/>
</dbReference>
<keyword evidence="1" id="KW-0812">Transmembrane</keyword>
<keyword evidence="3" id="KW-1185">Reference proteome</keyword>
<accession>A0A261F2Q4</accession>
<feature type="transmembrane region" description="Helical" evidence="1">
    <location>
        <begin position="194"/>
        <end position="215"/>
    </location>
</feature>
<keyword evidence="1" id="KW-1133">Transmembrane helix</keyword>
<keyword evidence="1" id="KW-0472">Membrane</keyword>
<evidence type="ECO:0000313" key="3">
    <source>
        <dbReference type="Proteomes" id="UP000216725"/>
    </source>
</evidence>
<name>A0A261F2Q4_9BIFI</name>
<protein>
    <submittedName>
        <fullName evidence="2">Uncharacterized protein</fullName>
    </submittedName>
</protein>
<reference evidence="2 3" key="1">
    <citation type="journal article" date="2017" name="BMC Genomics">
        <title>Comparative genomic and phylogenomic analyses of the Bifidobacteriaceae family.</title>
        <authorList>
            <person name="Lugli G.A."/>
            <person name="Milani C."/>
            <person name="Turroni F."/>
            <person name="Duranti S."/>
            <person name="Mancabelli L."/>
            <person name="Mangifesta M."/>
            <person name="Ferrario C."/>
            <person name="Modesto M."/>
            <person name="Mattarelli P."/>
            <person name="Jiri K."/>
            <person name="van Sinderen D."/>
            <person name="Ventura M."/>
        </authorList>
    </citation>
    <scope>NUCLEOTIDE SEQUENCE [LARGE SCALE GENOMIC DNA]</scope>
    <source>
        <strain evidence="2 3">DSM 24742</strain>
    </source>
</reference>
<comment type="caution">
    <text evidence="2">The sequence shown here is derived from an EMBL/GenBank/DDBJ whole genome shotgun (WGS) entry which is preliminary data.</text>
</comment>
<gene>
    <name evidence="2" type="ORF">PSRA_0178</name>
</gene>
<dbReference type="AlphaFoldDB" id="A0A261F2Q4"/>
<dbReference type="RefSeq" id="WP_094659975.1">
    <property type="nucleotide sequence ID" value="NZ_MWWR01000002.1"/>
</dbReference>
<proteinExistence type="predicted"/>
<sequence>MYLISFLALASVWSIHTTLSINTASASIPTYILNVALMFVITVFPVLTKLMDSAGGSKLLYGVYLGGYALMECLILMEFLFSYRENHLDTAAQMRKIRNILEIWQDANPDKSSERIELEKRLELAQQYLSERSVSEQLFQELLLKLPEPFQERYRRHRMEQRMQVCKTVAFSIVVFLAIVASVTVLGLNPFLCYAILLAGGICYAIINVFITSYFRRKDE</sequence>